<dbReference type="EMBL" id="JALNTZ010000002">
    <property type="protein sequence ID" value="KAJ3662409.1"/>
    <property type="molecule type" value="Genomic_DNA"/>
</dbReference>
<gene>
    <name evidence="1" type="ORF">Zmor_006759</name>
</gene>
<name>A0AA38MNL0_9CUCU</name>
<evidence type="ECO:0000313" key="1">
    <source>
        <dbReference type="EMBL" id="KAJ3662409.1"/>
    </source>
</evidence>
<accession>A0AA38MNL0</accession>
<sequence>MYSSDCTRRSYCSSHVPPTEVMLTSLSFLEPKEPSLQLGHGVGIGIGRELCHSRFFTTAPSSPTPNAGRHSSLELGARPEIPGFVSSRERLEQIGTPPIFGVSLLSLSLISRFSFQSGSLSHI</sequence>
<protein>
    <submittedName>
        <fullName evidence="1">Uncharacterized protein</fullName>
    </submittedName>
</protein>
<comment type="caution">
    <text evidence="1">The sequence shown here is derived from an EMBL/GenBank/DDBJ whole genome shotgun (WGS) entry which is preliminary data.</text>
</comment>
<proteinExistence type="predicted"/>
<organism evidence="1 2">
    <name type="scientific">Zophobas morio</name>
    <dbReference type="NCBI Taxonomy" id="2755281"/>
    <lineage>
        <taxon>Eukaryota</taxon>
        <taxon>Metazoa</taxon>
        <taxon>Ecdysozoa</taxon>
        <taxon>Arthropoda</taxon>
        <taxon>Hexapoda</taxon>
        <taxon>Insecta</taxon>
        <taxon>Pterygota</taxon>
        <taxon>Neoptera</taxon>
        <taxon>Endopterygota</taxon>
        <taxon>Coleoptera</taxon>
        <taxon>Polyphaga</taxon>
        <taxon>Cucujiformia</taxon>
        <taxon>Tenebrionidae</taxon>
        <taxon>Zophobas</taxon>
    </lineage>
</organism>
<keyword evidence="2" id="KW-1185">Reference proteome</keyword>
<reference evidence="1" key="1">
    <citation type="journal article" date="2023" name="G3 (Bethesda)">
        <title>Whole genome assemblies of Zophobas morio and Tenebrio molitor.</title>
        <authorList>
            <person name="Kaur S."/>
            <person name="Stinson S.A."/>
            <person name="diCenzo G.C."/>
        </authorList>
    </citation>
    <scope>NUCLEOTIDE SEQUENCE</scope>
    <source>
        <strain evidence="1">QUZm001</strain>
    </source>
</reference>
<evidence type="ECO:0000313" key="2">
    <source>
        <dbReference type="Proteomes" id="UP001168821"/>
    </source>
</evidence>
<dbReference type="Proteomes" id="UP001168821">
    <property type="component" value="Unassembled WGS sequence"/>
</dbReference>
<dbReference type="AlphaFoldDB" id="A0AA38MNL0"/>